<dbReference type="InParanoid" id="U4PRU9"/>
<dbReference type="RefSeq" id="NP_001294768.1">
    <property type="nucleotide sequence ID" value="NM_001307839.1"/>
</dbReference>
<dbReference type="PaxDb" id="6239-R02D5.24"/>
<dbReference type="HOGENOM" id="CLU_3399788_0_0_1"/>
<dbReference type="Proteomes" id="UP000001940">
    <property type="component" value="Chromosome V"/>
</dbReference>
<accession>U4PRU9</accession>
<proteinExistence type="predicted"/>
<keyword evidence="3" id="KW-1185">Reference proteome</keyword>
<dbReference type="EMBL" id="BX284605">
    <property type="protein sequence ID" value="CDH93308.1"/>
    <property type="molecule type" value="Genomic_DNA"/>
</dbReference>
<evidence type="ECO:0000313" key="3">
    <source>
        <dbReference type="Proteomes" id="UP000001940"/>
    </source>
</evidence>
<feature type="region of interest" description="Disordered" evidence="1">
    <location>
        <begin position="1"/>
        <end position="31"/>
    </location>
</feature>
<dbReference type="GeneID" id="24104786"/>
<evidence type="ECO:0000256" key="1">
    <source>
        <dbReference type="SAM" id="MobiDB-lite"/>
    </source>
</evidence>
<protein>
    <submittedName>
        <fullName evidence="2">Uncharacterized protein</fullName>
    </submittedName>
</protein>
<dbReference type="CTD" id="24104786"/>
<feature type="compositionally biased region" description="Polar residues" evidence="1">
    <location>
        <begin position="15"/>
        <end position="31"/>
    </location>
</feature>
<reference evidence="2 3" key="1">
    <citation type="journal article" date="1998" name="Science">
        <title>Genome sequence of the nematode C. elegans: a platform for investigating biology.</title>
        <authorList>
            <consortium name="The C. elegans sequencing consortium"/>
            <person name="Sulson J.E."/>
            <person name="Waterston R."/>
        </authorList>
    </citation>
    <scope>NUCLEOTIDE SEQUENCE [LARGE SCALE GENOMIC DNA]</scope>
    <source>
        <strain evidence="2 3">Bristol N2</strain>
    </source>
</reference>
<evidence type="ECO:0000313" key="4">
    <source>
        <dbReference type="WormBase" id="R02D5.24"/>
    </source>
</evidence>
<dbReference type="AGR" id="WB:WBGene00235335"/>
<dbReference type="Bgee" id="WBGene00235335">
    <property type="expression patterns" value="Expressed in pharyngeal muscle cell (C elegans) and 1 other cell type or tissue"/>
</dbReference>
<evidence type="ECO:0000313" key="2">
    <source>
        <dbReference type="EMBL" id="CDH93308.1"/>
    </source>
</evidence>
<name>U4PRU9_CAEEL</name>
<dbReference type="AlphaFoldDB" id="U4PRU9"/>
<sequence>MTHYPTHSLVYPLPHSNSQITSPHTSAQVNE</sequence>
<dbReference type="STRING" id="6239.R02D5.24.1"/>
<organism evidence="2 3">
    <name type="scientific">Caenorhabditis elegans</name>
    <dbReference type="NCBI Taxonomy" id="6239"/>
    <lineage>
        <taxon>Eukaryota</taxon>
        <taxon>Metazoa</taxon>
        <taxon>Ecdysozoa</taxon>
        <taxon>Nematoda</taxon>
        <taxon>Chromadorea</taxon>
        <taxon>Rhabditida</taxon>
        <taxon>Rhabditina</taxon>
        <taxon>Rhabditomorpha</taxon>
        <taxon>Rhabditoidea</taxon>
        <taxon>Rhabditidae</taxon>
        <taxon>Peloderinae</taxon>
        <taxon>Caenorhabditis</taxon>
    </lineage>
</organism>
<dbReference type="WormBase" id="R02D5.24">
    <property type="protein sequence ID" value="CE48697"/>
    <property type="gene ID" value="WBGene00235335"/>
</dbReference>
<dbReference type="KEGG" id="cel:CELE_R02D5.24"/>
<gene>
    <name evidence="2" type="ORF">CELE_R02D5.24</name>
    <name evidence="2 4" type="ORF">R02D5.24</name>
</gene>